<evidence type="ECO:0000313" key="11">
    <source>
        <dbReference type="Proteomes" id="UP000053328"/>
    </source>
</evidence>
<feature type="domain" description="Molybdenum cofactor biosynthesis protein F N-terminal" evidence="8">
    <location>
        <begin position="14"/>
        <end position="122"/>
    </location>
</feature>
<dbReference type="InterPro" id="IPR035348">
    <property type="entry name" value="MoaF_C"/>
</dbReference>
<dbReference type="Proteomes" id="UP000053328">
    <property type="component" value="Unassembled WGS sequence"/>
</dbReference>
<dbReference type="PANTHER" id="PTHR37534:SF44">
    <property type="entry name" value="ZN(II)2CYS6 TRANSCRIPTION FACTOR (EUROFUNG)"/>
    <property type="match status" value="1"/>
</dbReference>
<dbReference type="GeneID" id="27328658"/>
<comment type="subcellular location">
    <subcellularLocation>
        <location evidence="1">Nucleus</location>
    </subcellularLocation>
</comment>
<evidence type="ECO:0000256" key="4">
    <source>
        <dbReference type="ARBA" id="ARBA00023163"/>
    </source>
</evidence>
<protein>
    <recommendedName>
        <fullName evidence="12">Zn(2)-C6 fungal-type domain-containing protein</fullName>
    </recommendedName>
</protein>
<feature type="compositionally biased region" description="Basic and acidic residues" evidence="6">
    <location>
        <begin position="303"/>
        <end position="321"/>
    </location>
</feature>
<evidence type="ECO:0000256" key="1">
    <source>
        <dbReference type="ARBA" id="ARBA00004123"/>
    </source>
</evidence>
<dbReference type="GO" id="GO:0005634">
    <property type="term" value="C:nucleus"/>
    <property type="evidence" value="ECO:0007669"/>
    <property type="project" value="UniProtKB-SubCell"/>
</dbReference>
<dbReference type="OrthoDB" id="39175at2759"/>
<dbReference type="Pfam" id="PF11951">
    <property type="entry name" value="Fungal_trans_2"/>
    <property type="match status" value="1"/>
</dbReference>
<feature type="domain" description="MoaF C-terminal" evidence="9">
    <location>
        <begin position="149"/>
        <end position="260"/>
    </location>
</feature>
<dbReference type="GO" id="GO:0000981">
    <property type="term" value="F:DNA-binding transcription factor activity, RNA polymerase II-specific"/>
    <property type="evidence" value="ECO:0007669"/>
    <property type="project" value="InterPro"/>
</dbReference>
<evidence type="ECO:0000259" key="8">
    <source>
        <dbReference type="Pfam" id="PF10703"/>
    </source>
</evidence>
<dbReference type="HOGENOM" id="CLU_330102_0_0_1"/>
<evidence type="ECO:0008006" key="12">
    <source>
        <dbReference type="Google" id="ProtNLM"/>
    </source>
</evidence>
<dbReference type="InterPro" id="IPR036864">
    <property type="entry name" value="Zn2-C6_fun-type_DNA-bd_sf"/>
</dbReference>
<proteinExistence type="predicted"/>
<gene>
    <name evidence="10" type="ORF">PV08_01575</name>
</gene>
<dbReference type="InterPro" id="IPR012674">
    <property type="entry name" value="Calycin"/>
</dbReference>
<evidence type="ECO:0000256" key="3">
    <source>
        <dbReference type="ARBA" id="ARBA00023125"/>
    </source>
</evidence>
<dbReference type="GO" id="GO:0045944">
    <property type="term" value="P:positive regulation of transcription by RNA polymerase II"/>
    <property type="evidence" value="ECO:0007669"/>
    <property type="project" value="TreeGrafter"/>
</dbReference>
<dbReference type="GO" id="GO:0000976">
    <property type="term" value="F:transcription cis-regulatory region binding"/>
    <property type="evidence" value="ECO:0007669"/>
    <property type="project" value="TreeGrafter"/>
</dbReference>
<evidence type="ECO:0000256" key="5">
    <source>
        <dbReference type="ARBA" id="ARBA00023242"/>
    </source>
</evidence>
<dbReference type="InterPro" id="IPR001138">
    <property type="entry name" value="Zn2Cys6_DnaBD"/>
</dbReference>
<keyword evidence="5" id="KW-0539">Nucleus</keyword>
<accession>A0A0D1Z0B3</accession>
<sequence length="869" mass="97769">MEIATETPGWVPISQWPTLEDLCHGFDENLLAPSDKLTNKQFDLVFSGNTHIEHKFHGNKVAWRITKGAEGVGISGEAEYRAFEVRPKIFFIDFYKPEYEEEVSIVMNIEKGQTVVAISGFREVDGVKRTYTKFSDARLEGYDGSQPYKMTDELIGKHILYRYTGTDVYEHVYLNQGTFTWHCLGGTEKGLADTEPCKMLKLDERLYLLFWTEKIMPVESVVVIDLERMRSTGRFFCWDPKPAKYVHTLFGSYATILADTGSRLKRVKCDETTPSCKQCNKRGLQCPGYNKPLKWSDKHERVTDRHRSKTHDPSAHFEQRESPQSYFRGEGGDVDLEELVKLAVDSDYISSGCTSSVDILEVYLAPYHDKGNQSFEYTLDDTAPSKSAISIMQQNNTNNFSILSPSLVTQEDLLSGHYFSSVCVINSGFDSPANPFRAYVAELMCEDPTIYHCMLSMSAAHLYQHDQIFKEVALDYRTKAISSLRTNLSNISNQGDGIIGKQSQLTTLLFGTLLLGMSSTWHEVTSLGQTFLYGARSLLKSSKTISLGGKTSQDGSQFRNRSEANFLVGALAFWEMLASYHLDQDQSAVDYLEVFSEGIESEDSAPNPWTGVNTGLFLLAAKVGTVTRQVHTLRQLADALPVIKGETRWARDLLDTASCLERRIRSYEIRPAQRMRDTDDEQTPGTHFEIMARIYQLTLRLELYQAFPQLLDQDEHSCPQPRTVKGHPGILRALAINILALLSSIPVTSGTKAIQLFPLVVAGSALQYDSATRATTDGDRLCGAQEVLFLNNDDAITTYWRSIVRKSLSTVYRYVGLESAQCGTKIVEQVWTRSDARHDTGILQSVGGVSEFVYWADIMREQHLETLLG</sequence>
<dbReference type="Pfam" id="PF17409">
    <property type="entry name" value="MoaF_C"/>
    <property type="match status" value="1"/>
</dbReference>
<dbReference type="AlphaFoldDB" id="A0A0D1Z0B3"/>
<keyword evidence="2" id="KW-0805">Transcription regulation</keyword>
<evidence type="ECO:0000259" key="7">
    <source>
        <dbReference type="Pfam" id="PF00172"/>
    </source>
</evidence>
<evidence type="ECO:0000313" key="10">
    <source>
        <dbReference type="EMBL" id="KIW20996.1"/>
    </source>
</evidence>
<dbReference type="VEuPathDB" id="FungiDB:PV08_01575"/>
<evidence type="ECO:0000256" key="6">
    <source>
        <dbReference type="SAM" id="MobiDB-lite"/>
    </source>
</evidence>
<dbReference type="InterPro" id="IPR021858">
    <property type="entry name" value="Fun_TF"/>
</dbReference>
<keyword evidence="11" id="KW-1185">Reference proteome</keyword>
<dbReference type="InterPro" id="IPR024724">
    <property type="entry name" value="MoaF_N"/>
</dbReference>
<dbReference type="EMBL" id="KN847492">
    <property type="protein sequence ID" value="KIW20996.1"/>
    <property type="molecule type" value="Genomic_DNA"/>
</dbReference>
<dbReference type="Pfam" id="PF00172">
    <property type="entry name" value="Zn_clus"/>
    <property type="match status" value="1"/>
</dbReference>
<dbReference type="RefSeq" id="XP_016241212.1">
    <property type="nucleotide sequence ID" value="XM_016375936.1"/>
</dbReference>
<feature type="region of interest" description="Disordered" evidence="6">
    <location>
        <begin position="303"/>
        <end position="327"/>
    </location>
</feature>
<organism evidence="10 11">
    <name type="scientific">Exophiala spinifera</name>
    <dbReference type="NCBI Taxonomy" id="91928"/>
    <lineage>
        <taxon>Eukaryota</taxon>
        <taxon>Fungi</taxon>
        <taxon>Dikarya</taxon>
        <taxon>Ascomycota</taxon>
        <taxon>Pezizomycotina</taxon>
        <taxon>Eurotiomycetes</taxon>
        <taxon>Chaetothyriomycetidae</taxon>
        <taxon>Chaetothyriales</taxon>
        <taxon>Herpotrichiellaceae</taxon>
        <taxon>Exophiala</taxon>
    </lineage>
</organism>
<dbReference type="CDD" id="cd00067">
    <property type="entry name" value="GAL4"/>
    <property type="match status" value="1"/>
</dbReference>
<dbReference type="SUPFAM" id="SSF57701">
    <property type="entry name" value="Zn2/Cys6 DNA-binding domain"/>
    <property type="match status" value="1"/>
</dbReference>
<evidence type="ECO:0000256" key="2">
    <source>
        <dbReference type="ARBA" id="ARBA00023015"/>
    </source>
</evidence>
<feature type="domain" description="Zn(2)-C6 fungal-type" evidence="7">
    <location>
        <begin position="263"/>
        <end position="296"/>
    </location>
</feature>
<name>A0A0D1Z0B3_9EURO</name>
<reference evidence="10 11" key="1">
    <citation type="submission" date="2015-01" db="EMBL/GenBank/DDBJ databases">
        <title>The Genome Sequence of Exophiala spinifera CBS89968.</title>
        <authorList>
            <consortium name="The Broad Institute Genomics Platform"/>
            <person name="Cuomo C."/>
            <person name="de Hoog S."/>
            <person name="Gorbushina A."/>
            <person name="Stielow B."/>
            <person name="Teixiera M."/>
            <person name="Abouelleil A."/>
            <person name="Chapman S.B."/>
            <person name="Priest M."/>
            <person name="Young S.K."/>
            <person name="Wortman J."/>
            <person name="Nusbaum C."/>
            <person name="Birren B."/>
        </authorList>
    </citation>
    <scope>NUCLEOTIDE SEQUENCE [LARGE SCALE GENOMIC DNA]</scope>
    <source>
        <strain evidence="10 11">CBS 89968</strain>
    </source>
</reference>
<dbReference type="GO" id="GO:0008270">
    <property type="term" value="F:zinc ion binding"/>
    <property type="evidence" value="ECO:0007669"/>
    <property type="project" value="InterPro"/>
</dbReference>
<dbReference type="Pfam" id="PF10703">
    <property type="entry name" value="MoaF"/>
    <property type="match status" value="1"/>
</dbReference>
<keyword evidence="3" id="KW-0238">DNA-binding</keyword>
<dbReference type="Gene3D" id="2.40.128.20">
    <property type="match status" value="1"/>
</dbReference>
<evidence type="ECO:0000259" key="9">
    <source>
        <dbReference type="Pfam" id="PF17409"/>
    </source>
</evidence>
<dbReference type="PANTHER" id="PTHR37534">
    <property type="entry name" value="TRANSCRIPTIONAL ACTIVATOR PROTEIN UGA3"/>
    <property type="match status" value="1"/>
</dbReference>
<keyword evidence="4" id="KW-0804">Transcription</keyword>